<dbReference type="Gene3D" id="3.40.50.2000">
    <property type="entry name" value="Glycogen Phosphorylase B"/>
    <property type="match status" value="3"/>
</dbReference>
<organism evidence="3 4">
    <name type="scientific">Pseudomonas lactucae</name>
    <dbReference type="NCBI Taxonomy" id="2813360"/>
    <lineage>
        <taxon>Bacteria</taxon>
        <taxon>Pseudomonadati</taxon>
        <taxon>Pseudomonadota</taxon>
        <taxon>Gammaproteobacteria</taxon>
        <taxon>Pseudomonadales</taxon>
        <taxon>Pseudomonadaceae</taxon>
        <taxon>Pseudomonas</taxon>
    </lineage>
</organism>
<keyword evidence="1" id="KW-0413">Isomerase</keyword>
<comment type="similarity">
    <text evidence="1">Belongs to the UDP-N-acetylglucosamine 2-epimerase family.</text>
</comment>
<dbReference type="InterPro" id="IPR003331">
    <property type="entry name" value="UDP_GlcNAc_Epimerase_2_dom"/>
</dbReference>
<name>A0A9X0YAP2_9PSED</name>
<evidence type="ECO:0000256" key="1">
    <source>
        <dbReference type="RuleBase" id="RU003513"/>
    </source>
</evidence>
<accession>A0A9X0YAP2</accession>
<dbReference type="PANTHER" id="PTHR43174">
    <property type="entry name" value="UDP-N-ACETYLGLUCOSAMINE 2-EPIMERASE"/>
    <property type="match status" value="1"/>
</dbReference>
<reference evidence="3 4" key="2">
    <citation type="journal article" date="2023" name="Plant Pathol.">
        <title>Dismantling and reorganizing Pseudomonas marginalis sensu#lato.</title>
        <authorList>
            <person name="Sawada H."/>
            <person name="Fujikawa T."/>
            <person name="Satou M."/>
        </authorList>
    </citation>
    <scope>NUCLEOTIDE SEQUENCE [LARGE SCALE GENOMIC DNA]</scope>
    <source>
        <strain evidence="3 4">MAFF 301381</strain>
    </source>
</reference>
<dbReference type="RefSeq" id="WP_205491297.1">
    <property type="nucleotide sequence ID" value="NZ_JAFHKI010000138.1"/>
</dbReference>
<dbReference type="SUPFAM" id="SSF53756">
    <property type="entry name" value="UDP-Glycosyltransferase/glycogen phosphorylase"/>
    <property type="match status" value="1"/>
</dbReference>
<dbReference type="InterPro" id="IPR029767">
    <property type="entry name" value="WecB-like"/>
</dbReference>
<comment type="caution">
    <text evidence="3">The sequence shown here is derived from an EMBL/GenBank/DDBJ whole genome shotgun (WGS) entry which is preliminary data.</text>
</comment>
<sequence>MSALATELKGPIAWLDESRLGAAVEHANREQRPLYLLILATKPCYIKLASLALALEAGNVPFLLIDSGQHYDPELTQAKHELGYEHLLTAVLGIRGSLLKRTAQLALCVEQLDERLQGAGIRQPVVPLVSGDTATAAMFSQFWYIAHGVRAVHVEAGLRSYGPDCPGGWQALQDLCEQRKVPWQRFRDEPFPEGVNTALASVVSDLLLAPVLRNVEQLRAEDYDTRKIRHVGSLSSDAVRLALPQAAHSRIFQLYPVLETGRWLRVDLHRRENMTPTALRAVLLGLARLAGDGVQVVLIQTNALNGALVQHDLGGLLDEACQQGVVVQAMWPHYTDVIHFLTSVHCLALYTDSGGLQEEANVLGVPCLTCRLSTDRPETVLDAQTNLLLPPLSADFVHRHLSRILAQSPASIWPGLSRPQRLYGHAVGERIVELLKVYQAPAPLPGARAQFLAREV</sequence>
<evidence type="ECO:0000259" key="2">
    <source>
        <dbReference type="Pfam" id="PF02350"/>
    </source>
</evidence>
<dbReference type="GO" id="GO:0016853">
    <property type="term" value="F:isomerase activity"/>
    <property type="evidence" value="ECO:0007669"/>
    <property type="project" value="UniProtKB-KW"/>
</dbReference>
<reference evidence="3 4" key="1">
    <citation type="journal article" date="2021" name="Int. J. Syst. Evol. Microbiol.">
        <title>Pseudomonas lactucae sp. nov., a pathogen causing bacterial rot of lettuce in Japan.</title>
        <authorList>
            <person name="Sawada H."/>
            <person name="Fujikawa T."/>
            <person name="Satou M."/>
        </authorList>
    </citation>
    <scope>NUCLEOTIDE SEQUENCE [LARGE SCALE GENOMIC DNA]</scope>
    <source>
        <strain evidence="3 4">MAFF 301381</strain>
    </source>
</reference>
<dbReference type="AlphaFoldDB" id="A0A9X0YAP2"/>
<dbReference type="Pfam" id="PF02350">
    <property type="entry name" value="Epimerase_2"/>
    <property type="match status" value="1"/>
</dbReference>
<dbReference type="EMBL" id="JAFHKJ010000026">
    <property type="protein sequence ID" value="MBN2975662.1"/>
    <property type="molecule type" value="Genomic_DNA"/>
</dbReference>
<feature type="domain" description="UDP-N-acetylglucosamine 2-epimerase" evidence="2">
    <location>
        <begin position="188"/>
        <end position="435"/>
    </location>
</feature>
<protein>
    <submittedName>
        <fullName evidence="3">UDP-N-acetylglucosamine 2-epimerase</fullName>
    </submittedName>
</protein>
<evidence type="ECO:0000313" key="4">
    <source>
        <dbReference type="Proteomes" id="UP001154860"/>
    </source>
</evidence>
<gene>
    <name evidence="3" type="ORF">JWR99_06570</name>
</gene>
<dbReference type="Proteomes" id="UP001154860">
    <property type="component" value="Unassembled WGS sequence"/>
</dbReference>
<evidence type="ECO:0000313" key="3">
    <source>
        <dbReference type="EMBL" id="MBN2975662.1"/>
    </source>
</evidence>
<dbReference type="PANTHER" id="PTHR43174:SF1">
    <property type="entry name" value="UDP-N-ACETYLGLUCOSAMINE 2-EPIMERASE"/>
    <property type="match status" value="1"/>
</dbReference>
<keyword evidence="4" id="KW-1185">Reference proteome</keyword>
<proteinExistence type="inferred from homology"/>